<keyword evidence="2" id="KW-1185">Reference proteome</keyword>
<organism evidence="1 2">
    <name type="scientific">Lentinula aff. lateritia</name>
    <dbReference type="NCBI Taxonomy" id="2804960"/>
    <lineage>
        <taxon>Eukaryota</taxon>
        <taxon>Fungi</taxon>
        <taxon>Dikarya</taxon>
        <taxon>Basidiomycota</taxon>
        <taxon>Agaricomycotina</taxon>
        <taxon>Agaricomycetes</taxon>
        <taxon>Agaricomycetidae</taxon>
        <taxon>Agaricales</taxon>
        <taxon>Marasmiineae</taxon>
        <taxon>Omphalotaceae</taxon>
        <taxon>Lentinula</taxon>
    </lineage>
</organism>
<protein>
    <submittedName>
        <fullName evidence="1">Uncharacterized protein</fullName>
    </submittedName>
</protein>
<name>A0ACC1TJB0_9AGAR</name>
<evidence type="ECO:0000313" key="1">
    <source>
        <dbReference type="EMBL" id="KAJ3804763.1"/>
    </source>
</evidence>
<reference evidence="1" key="1">
    <citation type="submission" date="2022-09" db="EMBL/GenBank/DDBJ databases">
        <title>A Global Phylogenomic Analysis of the Shiitake Genus Lentinula.</title>
        <authorList>
            <consortium name="DOE Joint Genome Institute"/>
            <person name="Sierra-Patev S."/>
            <person name="Min B."/>
            <person name="Naranjo-Ortiz M."/>
            <person name="Looney B."/>
            <person name="Konkel Z."/>
            <person name="Slot J.C."/>
            <person name="Sakamoto Y."/>
            <person name="Steenwyk J.L."/>
            <person name="Rokas A."/>
            <person name="Carro J."/>
            <person name="Camarero S."/>
            <person name="Ferreira P."/>
            <person name="Molpeceres G."/>
            <person name="Ruiz-Duenas F.J."/>
            <person name="Serrano A."/>
            <person name="Henrissat B."/>
            <person name="Drula E."/>
            <person name="Hughes K.W."/>
            <person name="Mata J.L."/>
            <person name="Ishikawa N.K."/>
            <person name="Vargas-Isla R."/>
            <person name="Ushijima S."/>
            <person name="Smith C.A."/>
            <person name="Ahrendt S."/>
            <person name="Andreopoulos W."/>
            <person name="He G."/>
            <person name="Labutti K."/>
            <person name="Lipzen A."/>
            <person name="Ng V."/>
            <person name="Riley R."/>
            <person name="Sandor L."/>
            <person name="Barry K."/>
            <person name="Martinez A.T."/>
            <person name="Xiao Y."/>
            <person name="Gibbons J.G."/>
            <person name="Terashima K."/>
            <person name="Grigoriev I.V."/>
            <person name="Hibbett D.S."/>
        </authorList>
    </citation>
    <scope>NUCLEOTIDE SEQUENCE</scope>
    <source>
        <strain evidence="1">TMI1499</strain>
    </source>
</reference>
<sequence>MSWSEILGQPLFAKTSISKNTIKKHYREAKAHGNDCYWTARKEKPGGRPRKINTATLEEVMDQFDSGKLCDEAHAQRCYFPDISERTVRRNLREVGYEGFAQPKKPLLKPEH</sequence>
<proteinExistence type="predicted"/>
<dbReference type="EMBL" id="MU795820">
    <property type="protein sequence ID" value="KAJ3804763.1"/>
    <property type="molecule type" value="Genomic_DNA"/>
</dbReference>
<comment type="caution">
    <text evidence="1">The sequence shown here is derived from an EMBL/GenBank/DDBJ whole genome shotgun (WGS) entry which is preliminary data.</text>
</comment>
<accession>A0ACC1TJB0</accession>
<gene>
    <name evidence="1" type="ORF">F5876DRAFT_52927</name>
</gene>
<dbReference type="Proteomes" id="UP001163835">
    <property type="component" value="Unassembled WGS sequence"/>
</dbReference>
<evidence type="ECO:0000313" key="2">
    <source>
        <dbReference type="Proteomes" id="UP001163835"/>
    </source>
</evidence>
<feature type="non-terminal residue" evidence="1">
    <location>
        <position position="112"/>
    </location>
</feature>